<accession>A0A8J7RJ99</accession>
<name>A0A8J7RJ99_9HYPH</name>
<dbReference type="EMBL" id="JAGIYY010000003">
    <property type="protein sequence ID" value="MBP0439481.1"/>
    <property type="molecule type" value="Genomic_DNA"/>
</dbReference>
<keyword evidence="2" id="KW-1185">Reference proteome</keyword>
<dbReference type="InterPro" id="IPR015943">
    <property type="entry name" value="WD40/YVTN_repeat-like_dom_sf"/>
</dbReference>
<reference evidence="1" key="1">
    <citation type="submission" date="2021-03" db="EMBL/GenBank/DDBJ databases">
        <title>Genome sequencing and assembly of Tianweitania sediminis.</title>
        <authorList>
            <person name="Chhetri G."/>
        </authorList>
    </citation>
    <scope>NUCLEOTIDE SEQUENCE</scope>
    <source>
        <strain evidence="1">Z8</strain>
    </source>
</reference>
<organism evidence="1 2">
    <name type="scientific">Tianweitania sediminis</name>
    <dbReference type="NCBI Taxonomy" id="1502156"/>
    <lineage>
        <taxon>Bacteria</taxon>
        <taxon>Pseudomonadati</taxon>
        <taxon>Pseudomonadota</taxon>
        <taxon>Alphaproteobacteria</taxon>
        <taxon>Hyphomicrobiales</taxon>
        <taxon>Phyllobacteriaceae</taxon>
        <taxon>Tianweitania</taxon>
    </lineage>
</organism>
<dbReference type="Proteomes" id="UP000666240">
    <property type="component" value="Unassembled WGS sequence"/>
</dbReference>
<dbReference type="RefSeq" id="WP_209335481.1">
    <property type="nucleotide sequence ID" value="NZ_JAGIYY010000003.1"/>
</dbReference>
<evidence type="ECO:0000313" key="1">
    <source>
        <dbReference type="EMBL" id="MBP0439481.1"/>
    </source>
</evidence>
<comment type="caution">
    <text evidence="1">The sequence shown here is derived from an EMBL/GenBank/DDBJ whole genome shotgun (WGS) entry which is preliminary data.</text>
</comment>
<evidence type="ECO:0000313" key="2">
    <source>
        <dbReference type="Proteomes" id="UP000666240"/>
    </source>
</evidence>
<evidence type="ECO:0008006" key="3">
    <source>
        <dbReference type="Google" id="ProtNLM"/>
    </source>
</evidence>
<protein>
    <recommendedName>
        <fullName evidence="3">Strictosidine synthase conserved region domain-containing protein</fullName>
    </recommendedName>
</protein>
<dbReference type="AlphaFoldDB" id="A0A8J7RJ99"/>
<dbReference type="Gene3D" id="2.130.10.10">
    <property type="entry name" value="YVTN repeat-like/Quinoprotein amine dehydrogenase"/>
    <property type="match status" value="1"/>
</dbReference>
<proteinExistence type="predicted"/>
<sequence>MMNLVGRTKNPPAMTLEGVLGPNSRLDEAEGLAIDGPDAVAVHPDGRLLVSSGKQVVVLPSWGAASERFAMLDAAVTALCVSRSGQVAVGLEGGRLAMFDSSGQPLNGWELPAGQAVSVVDCAFRSDDELLLVDCGYPVAREVLARAAWDAEPRGKLLSLRRSGEVEVIHGKLHAPMGLSLDQAGRPQVSLLERAAIVDERGAAIRSGLPGYLGRLRQTQQGYLLACLARRDPLIEFLKTERGFVATMKDTVDVAHWIAPRVSPEFSHDFPIELGATRLFGEVKPWAPSFSYGLLIEMDAQLVPVGSLQSRANGRRHAISDVAIWDEAIVAVSKGSGELLKLARGCSVS</sequence>
<dbReference type="SUPFAM" id="SSF63829">
    <property type="entry name" value="Calcium-dependent phosphotriesterase"/>
    <property type="match status" value="1"/>
</dbReference>
<gene>
    <name evidence="1" type="ORF">J5Y06_12540</name>
</gene>